<accession>A0ABD0M3U8</accession>
<reference evidence="1 2" key="1">
    <citation type="journal article" date="2023" name="Sci. Data">
        <title>Genome assembly of the Korean intertidal mud-creeper Batillaria attramentaria.</title>
        <authorList>
            <person name="Patra A.K."/>
            <person name="Ho P.T."/>
            <person name="Jun S."/>
            <person name="Lee S.J."/>
            <person name="Kim Y."/>
            <person name="Won Y.J."/>
        </authorList>
    </citation>
    <scope>NUCLEOTIDE SEQUENCE [LARGE SCALE GENOMIC DNA]</scope>
    <source>
        <strain evidence="1">Wonlab-2016</strain>
    </source>
</reference>
<dbReference type="Proteomes" id="UP001519460">
    <property type="component" value="Unassembled WGS sequence"/>
</dbReference>
<protein>
    <submittedName>
        <fullName evidence="1">Uncharacterized protein</fullName>
    </submittedName>
</protein>
<dbReference type="AlphaFoldDB" id="A0ABD0M3U8"/>
<proteinExistence type="predicted"/>
<name>A0ABD0M3U8_9CAEN</name>
<comment type="caution">
    <text evidence="1">The sequence shown here is derived from an EMBL/GenBank/DDBJ whole genome shotgun (WGS) entry which is preliminary data.</text>
</comment>
<sequence>MKWHMRGLAKDICIDDILIVQQHRIPRYSSFVNFDADSSVHCFKHALSEACTERTGARGAELSLKAHVVDCSLNTLITMLFPVKRPSLAAGELQPPRPLSL</sequence>
<organism evidence="1 2">
    <name type="scientific">Batillaria attramentaria</name>
    <dbReference type="NCBI Taxonomy" id="370345"/>
    <lineage>
        <taxon>Eukaryota</taxon>
        <taxon>Metazoa</taxon>
        <taxon>Spiralia</taxon>
        <taxon>Lophotrochozoa</taxon>
        <taxon>Mollusca</taxon>
        <taxon>Gastropoda</taxon>
        <taxon>Caenogastropoda</taxon>
        <taxon>Sorbeoconcha</taxon>
        <taxon>Cerithioidea</taxon>
        <taxon>Batillariidae</taxon>
        <taxon>Batillaria</taxon>
    </lineage>
</organism>
<evidence type="ECO:0000313" key="1">
    <source>
        <dbReference type="EMBL" id="KAK7506585.1"/>
    </source>
</evidence>
<dbReference type="EMBL" id="JACVVK020000006">
    <property type="protein sequence ID" value="KAK7506585.1"/>
    <property type="molecule type" value="Genomic_DNA"/>
</dbReference>
<keyword evidence="2" id="KW-1185">Reference proteome</keyword>
<evidence type="ECO:0000313" key="2">
    <source>
        <dbReference type="Proteomes" id="UP001519460"/>
    </source>
</evidence>
<gene>
    <name evidence="1" type="ORF">BaRGS_00002060</name>
</gene>